<dbReference type="Proteomes" id="UP001482620">
    <property type="component" value="Unassembled WGS sequence"/>
</dbReference>
<accession>A0ABV0UQF2</accession>
<organism evidence="1 2">
    <name type="scientific">Ilyodon furcidens</name>
    <name type="common">goldbreast splitfin</name>
    <dbReference type="NCBI Taxonomy" id="33524"/>
    <lineage>
        <taxon>Eukaryota</taxon>
        <taxon>Metazoa</taxon>
        <taxon>Chordata</taxon>
        <taxon>Craniata</taxon>
        <taxon>Vertebrata</taxon>
        <taxon>Euteleostomi</taxon>
        <taxon>Actinopterygii</taxon>
        <taxon>Neopterygii</taxon>
        <taxon>Teleostei</taxon>
        <taxon>Neoteleostei</taxon>
        <taxon>Acanthomorphata</taxon>
        <taxon>Ovalentaria</taxon>
        <taxon>Atherinomorphae</taxon>
        <taxon>Cyprinodontiformes</taxon>
        <taxon>Goodeidae</taxon>
        <taxon>Ilyodon</taxon>
    </lineage>
</organism>
<comment type="caution">
    <text evidence="1">The sequence shown here is derived from an EMBL/GenBank/DDBJ whole genome shotgun (WGS) entry which is preliminary data.</text>
</comment>
<reference evidence="1 2" key="1">
    <citation type="submission" date="2021-06" db="EMBL/GenBank/DDBJ databases">
        <authorList>
            <person name="Palmer J.M."/>
        </authorList>
    </citation>
    <scope>NUCLEOTIDE SEQUENCE [LARGE SCALE GENOMIC DNA]</scope>
    <source>
        <strain evidence="2">if_2019</strain>
        <tissue evidence="1">Muscle</tissue>
    </source>
</reference>
<proteinExistence type="predicted"/>
<protein>
    <submittedName>
        <fullName evidence="1">Uncharacterized protein</fullName>
    </submittedName>
</protein>
<keyword evidence="2" id="KW-1185">Reference proteome</keyword>
<dbReference type="EMBL" id="JAHRIQ010076106">
    <property type="protein sequence ID" value="MEQ2246143.1"/>
    <property type="molecule type" value="Genomic_DNA"/>
</dbReference>
<evidence type="ECO:0000313" key="2">
    <source>
        <dbReference type="Proteomes" id="UP001482620"/>
    </source>
</evidence>
<evidence type="ECO:0000313" key="1">
    <source>
        <dbReference type="EMBL" id="MEQ2246143.1"/>
    </source>
</evidence>
<gene>
    <name evidence="1" type="ORF">ILYODFUR_035168</name>
</gene>
<sequence length="70" mass="7681">MDPAGSSRMKYCLPAHSLPPADPDSPLNNSLCSLVHSPPYLNTYTPWFHYSPLVPPDCNLAPCLLIPRSC</sequence>
<name>A0ABV0UQF2_9TELE</name>